<dbReference type="AlphaFoldDB" id="A0A2N8KP43"/>
<feature type="binding site" evidence="3">
    <location>
        <position position="16"/>
    </location>
    <ligand>
        <name>a divalent metal cation</name>
        <dbReference type="ChEBI" id="CHEBI:60240"/>
    </ligand>
</feature>
<dbReference type="SUPFAM" id="SSF63829">
    <property type="entry name" value="Calcium-dependent phosphotriesterase"/>
    <property type="match status" value="1"/>
</dbReference>
<comment type="caution">
    <text evidence="5">The sequence shown here is derived from an EMBL/GenBank/DDBJ whole genome shotgun (WGS) entry which is preliminary data.</text>
</comment>
<dbReference type="EMBL" id="POQS01000001">
    <property type="protein sequence ID" value="PND35200.1"/>
    <property type="molecule type" value="Genomic_DNA"/>
</dbReference>
<comment type="cofactor">
    <cofactor evidence="3">
        <name>Zn(2+)</name>
        <dbReference type="ChEBI" id="CHEBI:29105"/>
    </cofactor>
    <text evidence="3">Binds 1 divalent metal cation per subunit.</text>
</comment>
<feature type="binding site" evidence="3">
    <location>
        <position position="197"/>
    </location>
    <ligand>
        <name>a divalent metal cation</name>
        <dbReference type="ChEBI" id="CHEBI:60240"/>
    </ligand>
</feature>
<keyword evidence="6" id="KW-1185">Reference proteome</keyword>
<feature type="binding site" evidence="3">
    <location>
        <position position="147"/>
    </location>
    <ligand>
        <name>a divalent metal cation</name>
        <dbReference type="ChEBI" id="CHEBI:60240"/>
    </ligand>
</feature>
<dbReference type="GO" id="GO:0019853">
    <property type="term" value="P:L-ascorbic acid biosynthetic process"/>
    <property type="evidence" value="ECO:0007669"/>
    <property type="project" value="TreeGrafter"/>
</dbReference>
<organism evidence="5 6">
    <name type="scientific">Achromobacter pulmonis</name>
    <dbReference type="NCBI Taxonomy" id="1389932"/>
    <lineage>
        <taxon>Bacteria</taxon>
        <taxon>Pseudomonadati</taxon>
        <taxon>Pseudomonadota</taxon>
        <taxon>Betaproteobacteria</taxon>
        <taxon>Burkholderiales</taxon>
        <taxon>Alcaligenaceae</taxon>
        <taxon>Achromobacter</taxon>
    </lineage>
</organism>
<dbReference type="InterPro" id="IPR005511">
    <property type="entry name" value="SMP-30"/>
</dbReference>
<evidence type="ECO:0000256" key="3">
    <source>
        <dbReference type="PIRSR" id="PIRSR605511-2"/>
    </source>
</evidence>
<feature type="active site" description="Proton donor/acceptor" evidence="2">
    <location>
        <position position="197"/>
    </location>
</feature>
<gene>
    <name evidence="5" type="ORF">C1I89_02060</name>
</gene>
<sequence length="302" mass="32443">MSAVHVVVESGDRLGEVPLWSPSRRVLYWIDVRKPALYCWAPDTGRVRALPLPEPVGSFCETGRGRLLLALKSGLYFMDPDSGALQAWFDPEPQLPGNRLNDGKCDRQGRFWVGSMNDGDRLPTGTLYCVRGDGRAAGHVSGITIPNSLAWSPDGKKMYFADTPARRILVYDFDPDDGVPANPRTFVDLAGHPGRPDGATVDAEGCLWSALVHAGQVVRYTPQGREDRVITLPVTGVTSCAFGGARMETLFVTTATQGLSEQALREQPLAGALFAVDAGVSGIGETPFAEGETEARGTTPAQ</sequence>
<protein>
    <submittedName>
        <fullName evidence="5">Transcriptional regulator, iclr family protein</fullName>
    </submittedName>
</protein>
<evidence type="ECO:0000313" key="5">
    <source>
        <dbReference type="EMBL" id="PND35200.1"/>
    </source>
</evidence>
<reference evidence="5 6" key="1">
    <citation type="submission" date="2018-01" db="EMBL/GenBank/DDBJ databases">
        <title>The draft genome of an aniline degradation strain ANB-1.</title>
        <authorList>
            <person name="Zhang L."/>
            <person name="Jiang J."/>
        </authorList>
    </citation>
    <scope>NUCLEOTIDE SEQUENCE [LARGE SCALE GENOMIC DNA]</scope>
    <source>
        <strain evidence="5 6">ANB-1</strain>
    </source>
</reference>
<feature type="binding site" evidence="3">
    <location>
        <position position="101"/>
    </location>
    <ligand>
        <name>substrate</name>
    </ligand>
</feature>
<evidence type="ECO:0000256" key="2">
    <source>
        <dbReference type="PIRSR" id="PIRSR605511-1"/>
    </source>
</evidence>
<proteinExistence type="inferred from homology"/>
<dbReference type="InterPro" id="IPR013658">
    <property type="entry name" value="SGL"/>
</dbReference>
<dbReference type="Pfam" id="PF08450">
    <property type="entry name" value="SGL"/>
    <property type="match status" value="1"/>
</dbReference>
<dbReference type="PRINTS" id="PR01790">
    <property type="entry name" value="SMP30FAMILY"/>
</dbReference>
<keyword evidence="3" id="KW-0862">Zinc</keyword>
<dbReference type="GO" id="GO:0005509">
    <property type="term" value="F:calcium ion binding"/>
    <property type="evidence" value="ECO:0007669"/>
    <property type="project" value="TreeGrafter"/>
</dbReference>
<dbReference type="GO" id="GO:0004341">
    <property type="term" value="F:gluconolactonase activity"/>
    <property type="evidence" value="ECO:0007669"/>
    <property type="project" value="TreeGrafter"/>
</dbReference>
<dbReference type="Gene3D" id="2.120.10.30">
    <property type="entry name" value="TolB, C-terminal domain"/>
    <property type="match status" value="1"/>
</dbReference>
<feature type="binding site" evidence="3">
    <location>
        <position position="99"/>
    </location>
    <ligand>
        <name>substrate</name>
    </ligand>
</feature>
<dbReference type="Proteomes" id="UP000235994">
    <property type="component" value="Unassembled WGS sequence"/>
</dbReference>
<accession>A0A2N8KP43</accession>
<dbReference type="PANTHER" id="PTHR10907">
    <property type="entry name" value="REGUCALCIN"/>
    <property type="match status" value="1"/>
</dbReference>
<name>A0A2N8KP43_9BURK</name>
<feature type="domain" description="SMP-30/Gluconolactonase/LRE-like region" evidence="4">
    <location>
        <begin position="14"/>
        <end position="256"/>
    </location>
</feature>
<evidence type="ECO:0000256" key="1">
    <source>
        <dbReference type="ARBA" id="ARBA00008853"/>
    </source>
</evidence>
<dbReference type="InterPro" id="IPR011042">
    <property type="entry name" value="6-blade_b-propeller_TolB-like"/>
</dbReference>
<evidence type="ECO:0000259" key="4">
    <source>
        <dbReference type="Pfam" id="PF08450"/>
    </source>
</evidence>
<comment type="similarity">
    <text evidence="1">Belongs to the SMP-30/CGR1 family.</text>
</comment>
<dbReference type="RefSeq" id="WP_102771144.1">
    <property type="nucleotide sequence ID" value="NZ_POQS01000001.1"/>
</dbReference>
<keyword evidence="3" id="KW-0479">Metal-binding</keyword>
<evidence type="ECO:0000313" key="6">
    <source>
        <dbReference type="Proteomes" id="UP000235994"/>
    </source>
</evidence>
<dbReference type="PANTHER" id="PTHR10907:SF47">
    <property type="entry name" value="REGUCALCIN"/>
    <property type="match status" value="1"/>
</dbReference>